<dbReference type="EMBL" id="DVFO01000026">
    <property type="protein sequence ID" value="HIQ60534.1"/>
    <property type="molecule type" value="Genomic_DNA"/>
</dbReference>
<dbReference type="Pfam" id="PF14270">
    <property type="entry name" value="DUF4358"/>
    <property type="match status" value="1"/>
</dbReference>
<name>A0A9D0YRQ2_9FIRM</name>
<feature type="signal peptide" evidence="1">
    <location>
        <begin position="1"/>
        <end position="19"/>
    </location>
</feature>
<reference evidence="2" key="1">
    <citation type="submission" date="2020-10" db="EMBL/GenBank/DDBJ databases">
        <authorList>
            <person name="Gilroy R."/>
        </authorList>
    </citation>
    <scope>NUCLEOTIDE SEQUENCE</scope>
    <source>
        <strain evidence="2">ChiGjej2B2-12916</strain>
    </source>
</reference>
<dbReference type="InterPro" id="IPR025648">
    <property type="entry name" value="DUF4358"/>
</dbReference>
<accession>A0A9D0YRQ2</accession>
<protein>
    <submittedName>
        <fullName evidence="2">DUF4358 domain-containing protein</fullName>
    </submittedName>
</protein>
<dbReference type="PROSITE" id="PS51257">
    <property type="entry name" value="PROKAR_LIPOPROTEIN"/>
    <property type="match status" value="1"/>
</dbReference>
<evidence type="ECO:0000313" key="3">
    <source>
        <dbReference type="Proteomes" id="UP000886879"/>
    </source>
</evidence>
<gene>
    <name evidence="2" type="ORF">IAD31_02935</name>
</gene>
<reference evidence="2" key="2">
    <citation type="journal article" date="2021" name="PeerJ">
        <title>Extensive microbial diversity within the chicken gut microbiome revealed by metagenomics and culture.</title>
        <authorList>
            <person name="Gilroy R."/>
            <person name="Ravi A."/>
            <person name="Getino M."/>
            <person name="Pursley I."/>
            <person name="Horton D.L."/>
            <person name="Alikhan N.F."/>
            <person name="Baker D."/>
            <person name="Gharbi K."/>
            <person name="Hall N."/>
            <person name="Watson M."/>
            <person name="Adriaenssens E.M."/>
            <person name="Foster-Nyarko E."/>
            <person name="Jarju S."/>
            <person name="Secka A."/>
            <person name="Antonio M."/>
            <person name="Oren A."/>
            <person name="Chaudhuri R.R."/>
            <person name="La Ragione R."/>
            <person name="Hildebrand F."/>
            <person name="Pallen M.J."/>
        </authorList>
    </citation>
    <scope>NUCLEOTIDE SEQUENCE</scope>
    <source>
        <strain evidence="2">ChiGjej2B2-12916</strain>
    </source>
</reference>
<dbReference type="Proteomes" id="UP000886879">
    <property type="component" value="Unassembled WGS sequence"/>
</dbReference>
<evidence type="ECO:0000313" key="2">
    <source>
        <dbReference type="EMBL" id="HIQ60534.1"/>
    </source>
</evidence>
<feature type="chain" id="PRO_5038755919" evidence="1">
    <location>
        <begin position="20"/>
        <end position="166"/>
    </location>
</feature>
<evidence type="ECO:0000256" key="1">
    <source>
        <dbReference type="SAM" id="SignalP"/>
    </source>
</evidence>
<keyword evidence="1" id="KW-0732">Signal</keyword>
<sequence>MLKKIVTLAMAAMMAVALVACGNTAAKPTATPEPVDLAAFAEKYVSEQLMPPLLDTNEDMGKQILDTSYAGLSDLDLEQCLPYVSMMSINNTEMVLVQTKNADDVAKVKEIFQARIDNMLNGGTFYPETIEIWQNNAEIVEKGNYVALVVSTDKDAIVEAFNGLFA</sequence>
<proteinExistence type="predicted"/>
<organism evidence="2 3">
    <name type="scientific">Candidatus Enterenecus faecium</name>
    <dbReference type="NCBI Taxonomy" id="2840780"/>
    <lineage>
        <taxon>Bacteria</taxon>
        <taxon>Bacillati</taxon>
        <taxon>Bacillota</taxon>
        <taxon>Clostridia</taxon>
        <taxon>Eubacteriales</taxon>
        <taxon>Candidatus Enterenecus</taxon>
    </lineage>
</organism>
<dbReference type="AlphaFoldDB" id="A0A9D0YRQ2"/>
<comment type="caution">
    <text evidence="2">The sequence shown here is derived from an EMBL/GenBank/DDBJ whole genome shotgun (WGS) entry which is preliminary data.</text>
</comment>